<name>A0ABX8IFI4_9GAMM</name>
<dbReference type="Pfam" id="PF01370">
    <property type="entry name" value="Epimerase"/>
    <property type="match status" value="1"/>
</dbReference>
<dbReference type="InterPro" id="IPR036291">
    <property type="entry name" value="NAD(P)-bd_dom_sf"/>
</dbReference>
<dbReference type="Gene3D" id="3.40.50.720">
    <property type="entry name" value="NAD(P)-binding Rossmann-like Domain"/>
    <property type="match status" value="1"/>
</dbReference>
<dbReference type="InterPro" id="IPR051783">
    <property type="entry name" value="NAD(P)-dependent_oxidoreduct"/>
</dbReference>
<reference evidence="2 3" key="1">
    <citation type="submission" date="2021-06" db="EMBL/GenBank/DDBJ databases">
        <title>Microbial metabolic specificity influences pelagic lipid remineralization.</title>
        <authorList>
            <person name="Behrendt L."/>
            <person name="Hunter J.E."/>
            <person name="Alcolombri U."/>
            <person name="Smriga S."/>
            <person name="Mincer T."/>
            <person name="Lowenstein D.P."/>
            <person name="Peaudecerf F.J."/>
            <person name="Fernandez V.I."/>
            <person name="Fredricks H."/>
            <person name="Almblad H."/>
            <person name="Harrison J.J."/>
            <person name="Stocker R."/>
            <person name="Van Mooy B.A.S."/>
        </authorList>
    </citation>
    <scope>NUCLEOTIDE SEQUENCE [LARGE SCALE GENOMIC DNA]</scope>
    <source>
        <strain evidence="2 3">HP15-B</strain>
    </source>
</reference>
<gene>
    <name evidence="2" type="ORF">KQ249_16065</name>
</gene>
<keyword evidence="3" id="KW-1185">Reference proteome</keyword>
<organism evidence="2 3">
    <name type="scientific">Marinobacter adhaerens</name>
    <dbReference type="NCBI Taxonomy" id="1033846"/>
    <lineage>
        <taxon>Bacteria</taxon>
        <taxon>Pseudomonadati</taxon>
        <taxon>Pseudomonadota</taxon>
        <taxon>Gammaproteobacteria</taxon>
        <taxon>Pseudomonadales</taxon>
        <taxon>Marinobacteraceae</taxon>
        <taxon>Marinobacter</taxon>
    </lineage>
</organism>
<sequence length="318" mass="33919">MENRVLVTGATGFVGRELCARLVSAGKDVVAVGRGGNLTGPSGLTYRQLDLETDDLQQLFSGGIDAVVHLAGQAHGKGGSERQELDGFRRANVNVTLRLAEAAIQAGVRRFVFVSSIGVHGTATKGRSISENTPFSPGSPYTQSKMEAEVELTRLFEGVGSSELAIVRPPLVYGAKAPGNFGSLLRLANSPAPLPFGMCSNRRSLISVGTLADFLIACIQSTEAGNQAFVVADSSAVSTADIVSSLRRGMNRSERLIPVPSALVAAALRLIGKREMYTQLFCDLEIDNEKARRLDGWAPCDNTRSELETVGKLFYESQ</sequence>
<evidence type="ECO:0000259" key="1">
    <source>
        <dbReference type="Pfam" id="PF01370"/>
    </source>
</evidence>
<dbReference type="InterPro" id="IPR001509">
    <property type="entry name" value="Epimerase_deHydtase"/>
</dbReference>
<dbReference type="PANTHER" id="PTHR48079:SF6">
    <property type="entry name" value="NAD(P)-BINDING DOMAIN-CONTAINING PROTEIN-RELATED"/>
    <property type="match status" value="1"/>
</dbReference>
<dbReference type="EMBL" id="CP076686">
    <property type="protein sequence ID" value="QWV12175.1"/>
    <property type="molecule type" value="Genomic_DNA"/>
</dbReference>
<dbReference type="RefSeq" id="WP_014577689.1">
    <property type="nucleotide sequence ID" value="NZ_CP076686.1"/>
</dbReference>
<evidence type="ECO:0000313" key="2">
    <source>
        <dbReference type="EMBL" id="QWV12175.1"/>
    </source>
</evidence>
<feature type="domain" description="NAD-dependent epimerase/dehydratase" evidence="1">
    <location>
        <begin position="5"/>
        <end position="231"/>
    </location>
</feature>
<dbReference type="Proteomes" id="UP000683442">
    <property type="component" value="Chromosome"/>
</dbReference>
<protein>
    <submittedName>
        <fullName evidence="2">NAD-dependent epimerase/dehydratase family protein</fullName>
    </submittedName>
</protein>
<dbReference type="GeneID" id="78560977"/>
<proteinExistence type="predicted"/>
<dbReference type="SUPFAM" id="SSF51735">
    <property type="entry name" value="NAD(P)-binding Rossmann-fold domains"/>
    <property type="match status" value="1"/>
</dbReference>
<accession>A0ABX8IFI4</accession>
<dbReference type="PANTHER" id="PTHR48079">
    <property type="entry name" value="PROTEIN YEEZ"/>
    <property type="match status" value="1"/>
</dbReference>
<evidence type="ECO:0000313" key="3">
    <source>
        <dbReference type="Proteomes" id="UP000683442"/>
    </source>
</evidence>